<dbReference type="InterPro" id="IPR036873">
    <property type="entry name" value="Rhodanese-like_dom_sf"/>
</dbReference>
<dbReference type="RefSeq" id="WP_188629874.1">
    <property type="nucleotide sequence ID" value="NZ_BMKE01000014.1"/>
</dbReference>
<evidence type="ECO:0000313" key="5">
    <source>
        <dbReference type="Proteomes" id="UP000646152"/>
    </source>
</evidence>
<dbReference type="SUPFAM" id="SSF52821">
    <property type="entry name" value="Rhodanese/Cell cycle control phosphatase"/>
    <property type="match status" value="1"/>
</dbReference>
<feature type="region of interest" description="Disordered" evidence="2">
    <location>
        <begin position="288"/>
        <end position="328"/>
    </location>
</feature>
<proteinExistence type="inferred from homology"/>
<dbReference type="InterPro" id="IPR040503">
    <property type="entry name" value="TRHO_N"/>
</dbReference>
<dbReference type="CDD" id="cd01518">
    <property type="entry name" value="RHOD_YceA"/>
    <property type="match status" value="1"/>
</dbReference>
<comment type="similarity">
    <text evidence="1">Belongs to the TrhO family.</text>
</comment>
<protein>
    <recommendedName>
        <fullName evidence="1">tRNA uridine(34) hydroxylase</fullName>
        <ecNumber evidence="1">1.14.-.-</ecNumber>
    </recommendedName>
    <alternativeName>
        <fullName evidence="1">tRNA hydroxylation protein O</fullName>
    </alternativeName>
</protein>
<comment type="catalytic activity">
    <reaction evidence="1">
        <text>uridine(34) in tRNA + AH2 + O2 = 5-hydroxyuridine(34) in tRNA + A + H2O</text>
        <dbReference type="Rhea" id="RHEA:64224"/>
        <dbReference type="Rhea" id="RHEA-COMP:11727"/>
        <dbReference type="Rhea" id="RHEA-COMP:13381"/>
        <dbReference type="ChEBI" id="CHEBI:13193"/>
        <dbReference type="ChEBI" id="CHEBI:15377"/>
        <dbReference type="ChEBI" id="CHEBI:15379"/>
        <dbReference type="ChEBI" id="CHEBI:17499"/>
        <dbReference type="ChEBI" id="CHEBI:65315"/>
        <dbReference type="ChEBI" id="CHEBI:136877"/>
    </reaction>
</comment>
<dbReference type="Gene3D" id="3.40.250.10">
    <property type="entry name" value="Rhodanese-like domain"/>
    <property type="match status" value="1"/>
</dbReference>
<dbReference type="InterPro" id="IPR001763">
    <property type="entry name" value="Rhodanese-like_dom"/>
</dbReference>
<evidence type="ECO:0000259" key="3">
    <source>
        <dbReference type="PROSITE" id="PS50206"/>
    </source>
</evidence>
<keyword evidence="1" id="KW-0819">tRNA processing</keyword>
<dbReference type="Proteomes" id="UP000646152">
    <property type="component" value="Unassembled WGS sequence"/>
</dbReference>
<feature type="compositionally biased region" description="Basic residues" evidence="2">
    <location>
        <begin position="317"/>
        <end position="328"/>
    </location>
</feature>
<comment type="function">
    <text evidence="1">Catalyzes oxygen-dependent 5-hydroxyuridine (ho5U) modification at position 34 in tRNAs.</text>
</comment>
<dbReference type="NCBIfam" id="NF001136">
    <property type="entry name" value="PRK00142.1-4"/>
    <property type="match status" value="1"/>
</dbReference>
<evidence type="ECO:0000313" key="4">
    <source>
        <dbReference type="EMBL" id="GGB45791.1"/>
    </source>
</evidence>
<reference evidence="5" key="1">
    <citation type="journal article" date="2019" name="Int. J. Syst. Evol. Microbiol.">
        <title>The Global Catalogue of Microorganisms (GCM) 10K type strain sequencing project: providing services to taxonomists for standard genome sequencing and annotation.</title>
        <authorList>
            <consortium name="The Broad Institute Genomics Platform"/>
            <consortium name="The Broad Institute Genome Sequencing Center for Infectious Disease"/>
            <person name="Wu L."/>
            <person name="Ma J."/>
        </authorList>
    </citation>
    <scope>NUCLEOTIDE SEQUENCE [LARGE SCALE GENOMIC DNA]</scope>
    <source>
        <strain evidence="5">CGMCC 1.15923</strain>
    </source>
</reference>
<dbReference type="SMART" id="SM00450">
    <property type="entry name" value="RHOD"/>
    <property type="match status" value="1"/>
</dbReference>
<sequence length="328" mass="37182">MSQFVVCALYKFVTLDNHEALREPLQSMMESEQIRGTLLLASEGINGTVAGSRDAIDQLKAWFANDSRFSGIDYKESLSEEQPFYRTKVKLKKEIVTLGVEGIDPKRVVGTYVAPKDWNALISDPDVVLVDTRNDYEVDIGTFKGALNPNTESFREFPEYVKNNLDANKHKKVAMFCTGGIRCEKSTAYLKEQGFDEVYHLHGGILKYLEEVPAQESMWQGECFVFDNRVTVDHQLQPGQYQLCSACRAPLSPADMQHAHYQHGVSCAHCHDKQTPEQQRRYAEREHQLQLAQARGEAHIGSDAVAAAEQRRAEKLARKKQQQSKTQR</sequence>
<dbReference type="Pfam" id="PF00581">
    <property type="entry name" value="Rhodanese"/>
    <property type="match status" value="1"/>
</dbReference>
<dbReference type="PANTHER" id="PTHR43268:SF3">
    <property type="entry name" value="RHODANESE-LIKE DOMAIN-CONTAINING PROTEIN 7-RELATED"/>
    <property type="match status" value="1"/>
</dbReference>
<dbReference type="EC" id="1.14.-.-" evidence="1"/>
<keyword evidence="5" id="KW-1185">Reference proteome</keyword>
<dbReference type="InterPro" id="IPR020936">
    <property type="entry name" value="TrhO"/>
</dbReference>
<keyword evidence="1" id="KW-0560">Oxidoreductase</keyword>
<organism evidence="4 5">
    <name type="scientific">Oceanisphaera marina</name>
    <dbReference type="NCBI Taxonomy" id="2017550"/>
    <lineage>
        <taxon>Bacteria</taxon>
        <taxon>Pseudomonadati</taxon>
        <taxon>Pseudomonadota</taxon>
        <taxon>Gammaproteobacteria</taxon>
        <taxon>Aeromonadales</taxon>
        <taxon>Aeromonadaceae</taxon>
        <taxon>Oceanisphaera</taxon>
    </lineage>
</organism>
<dbReference type="PANTHER" id="PTHR43268">
    <property type="entry name" value="THIOSULFATE SULFURTRANSFERASE/RHODANESE-LIKE DOMAIN-CONTAINING PROTEIN 2"/>
    <property type="match status" value="1"/>
</dbReference>
<gene>
    <name evidence="1" type="primary">trhO</name>
    <name evidence="4" type="ORF">GCM10011502_18900</name>
</gene>
<dbReference type="Pfam" id="PF17773">
    <property type="entry name" value="UPF0176_N"/>
    <property type="match status" value="1"/>
</dbReference>
<dbReference type="Gene3D" id="3.30.70.100">
    <property type="match status" value="1"/>
</dbReference>
<evidence type="ECO:0000256" key="1">
    <source>
        <dbReference type="HAMAP-Rule" id="MF_00469"/>
    </source>
</evidence>
<accession>A0ABQ1IM85</accession>
<comment type="caution">
    <text evidence="4">The sequence shown here is derived from an EMBL/GenBank/DDBJ whole genome shotgun (WGS) entry which is preliminary data.</text>
</comment>
<name>A0ABQ1IM85_9GAMM</name>
<dbReference type="HAMAP" id="MF_00469">
    <property type="entry name" value="TrhO"/>
    <property type="match status" value="1"/>
</dbReference>
<feature type="domain" description="Rhodanese" evidence="3">
    <location>
        <begin position="123"/>
        <end position="217"/>
    </location>
</feature>
<dbReference type="EMBL" id="BMKE01000014">
    <property type="protein sequence ID" value="GGB45791.1"/>
    <property type="molecule type" value="Genomic_DNA"/>
</dbReference>
<dbReference type="PROSITE" id="PS50206">
    <property type="entry name" value="RHODANESE_3"/>
    <property type="match status" value="1"/>
</dbReference>
<evidence type="ECO:0000256" key="2">
    <source>
        <dbReference type="SAM" id="MobiDB-lite"/>
    </source>
</evidence>